<dbReference type="InterPro" id="IPR043168">
    <property type="entry name" value="DegV_C"/>
</dbReference>
<dbReference type="Gene3D" id="3.40.50.10170">
    <property type="match status" value="1"/>
</dbReference>
<organism evidence="2 3">
    <name type="scientific">Dehalococcoides mccartyi</name>
    <dbReference type="NCBI Taxonomy" id="61435"/>
    <lineage>
        <taxon>Bacteria</taxon>
        <taxon>Bacillati</taxon>
        <taxon>Chloroflexota</taxon>
        <taxon>Dehalococcoidia</taxon>
        <taxon>Dehalococcoidales</taxon>
        <taxon>Dehalococcoidaceae</taxon>
        <taxon>Dehalococcoides</taxon>
    </lineage>
</organism>
<protein>
    <submittedName>
        <fullName evidence="2">Fatty acid-binding protein DegV</fullName>
    </submittedName>
</protein>
<gene>
    <name evidence="2" type="ORF">DA01_05395</name>
</gene>
<name>A0A0V8M2P1_9CHLR</name>
<dbReference type="RefSeq" id="WP_058292525.1">
    <property type="nucleotide sequence ID" value="NZ_JGYD01000018.1"/>
</dbReference>
<evidence type="ECO:0000313" key="3">
    <source>
        <dbReference type="Proteomes" id="UP000053577"/>
    </source>
</evidence>
<dbReference type="EMBL" id="JGYD01000018">
    <property type="protein sequence ID" value="KSV18075.1"/>
    <property type="molecule type" value="Genomic_DNA"/>
</dbReference>
<dbReference type="Gene3D" id="3.30.1180.10">
    <property type="match status" value="1"/>
</dbReference>
<dbReference type="InterPro" id="IPR050270">
    <property type="entry name" value="DegV_domain_contain"/>
</dbReference>
<dbReference type="PATRIC" id="fig|61435.5.peg.1066"/>
<comment type="caution">
    <text evidence="2">The sequence shown here is derived from an EMBL/GenBank/DDBJ whole genome shotgun (WGS) entry which is preliminary data.</text>
</comment>
<dbReference type="Proteomes" id="UP000053577">
    <property type="component" value="Unassembled WGS sequence"/>
</dbReference>
<dbReference type="PROSITE" id="PS51482">
    <property type="entry name" value="DEGV"/>
    <property type="match status" value="1"/>
</dbReference>
<keyword evidence="1" id="KW-0446">Lipid-binding</keyword>
<accession>A0A0V8M2P1</accession>
<dbReference type="Pfam" id="PF02645">
    <property type="entry name" value="DegV"/>
    <property type="match status" value="1"/>
</dbReference>
<evidence type="ECO:0000256" key="1">
    <source>
        <dbReference type="ARBA" id="ARBA00023121"/>
    </source>
</evidence>
<dbReference type="AlphaFoldDB" id="A0A0V8M2P1"/>
<dbReference type="InterPro" id="IPR003797">
    <property type="entry name" value="DegV"/>
</dbReference>
<reference evidence="2 3" key="1">
    <citation type="journal article" date="2015" name="Sci. Rep.">
        <title>A comparative genomics and reductive dehalogenase gene transcription study of two chloroethene-respiring bacteria, Dehalococcoides mccartyi strains MB and 11a.</title>
        <authorList>
            <person name="Low A."/>
            <person name="Shen Z."/>
            <person name="Cheng D."/>
            <person name="Rogers M.J."/>
            <person name="Lee P.K."/>
            <person name="He J."/>
        </authorList>
    </citation>
    <scope>NUCLEOTIDE SEQUENCE [LARGE SCALE GENOMIC DNA]</scope>
    <source>
        <strain evidence="2 3">MB</strain>
    </source>
</reference>
<dbReference type="PANTHER" id="PTHR33434:SF2">
    <property type="entry name" value="FATTY ACID-BINDING PROTEIN TM_1468"/>
    <property type="match status" value="1"/>
</dbReference>
<dbReference type="SUPFAM" id="SSF82549">
    <property type="entry name" value="DAK1/DegV-like"/>
    <property type="match status" value="1"/>
</dbReference>
<dbReference type="NCBIfam" id="TIGR00762">
    <property type="entry name" value="DegV"/>
    <property type="match status" value="1"/>
</dbReference>
<dbReference type="PANTHER" id="PTHR33434">
    <property type="entry name" value="DEGV DOMAIN-CONTAINING PROTEIN DR_1986-RELATED"/>
    <property type="match status" value="1"/>
</dbReference>
<sequence length="311" mass="33537">MSVKIVTDSTVDLLPETIKELGITVVPVYVMSGNKIYRDGLDISQTEIYNRMLEGEQFTTSQPTPADFANAYKTLSKETDQIVSLIMGAKLSGTYNSALQGRELAQSSSNIELIDTKATSGALGLLATQAAEMAKMGESAGSIINSIKSYIPQVHIWALLDTIKYVLKSGRLSSASNLISGVLSIRPMLTLRDGSLWPASIHRTRNKGIEKLTELVKNNRNLEAVQIVQSVDLAEAHGIKEKLADFIDQSKIHISQLGPALGVHGGPGTLVVAIREKLSGIGTASPDETEDKKSFKLPSIHLPKLGFSSLH</sequence>
<dbReference type="GO" id="GO:0008289">
    <property type="term" value="F:lipid binding"/>
    <property type="evidence" value="ECO:0007669"/>
    <property type="project" value="UniProtKB-KW"/>
</dbReference>
<dbReference type="OrthoDB" id="9780660at2"/>
<proteinExistence type="predicted"/>
<evidence type="ECO:0000313" key="2">
    <source>
        <dbReference type="EMBL" id="KSV18075.1"/>
    </source>
</evidence>